<keyword evidence="1" id="KW-1133">Transmembrane helix</keyword>
<dbReference type="SUPFAM" id="SSF55166">
    <property type="entry name" value="Hedgehog/DD-peptidase"/>
    <property type="match status" value="1"/>
</dbReference>
<comment type="caution">
    <text evidence="3">The sequence shown here is derived from an EMBL/GenBank/DDBJ whole genome shotgun (WGS) entry which is preliminary data.</text>
</comment>
<dbReference type="InterPro" id="IPR052179">
    <property type="entry name" value="DD-CPase-like"/>
</dbReference>
<dbReference type="GO" id="GO:0006508">
    <property type="term" value="P:proteolysis"/>
    <property type="evidence" value="ECO:0007669"/>
    <property type="project" value="InterPro"/>
</dbReference>
<dbReference type="CDD" id="cd14852">
    <property type="entry name" value="LD-carboxypeptidase"/>
    <property type="match status" value="1"/>
</dbReference>
<feature type="domain" description="D-alanyl-D-alanine carboxypeptidase-like core" evidence="2">
    <location>
        <begin position="88"/>
        <end position="230"/>
    </location>
</feature>
<dbReference type="Pfam" id="PF02557">
    <property type="entry name" value="VanY"/>
    <property type="match status" value="1"/>
</dbReference>
<dbReference type="PANTHER" id="PTHR34385:SF1">
    <property type="entry name" value="PEPTIDOGLYCAN L-ALANYL-D-GLUTAMATE ENDOPEPTIDASE CWLK"/>
    <property type="match status" value="1"/>
</dbReference>
<evidence type="ECO:0000259" key="2">
    <source>
        <dbReference type="Pfam" id="PF02557"/>
    </source>
</evidence>
<dbReference type="RefSeq" id="WP_148605521.1">
    <property type="nucleotide sequence ID" value="NZ_SDGY01000001.1"/>
</dbReference>
<evidence type="ECO:0000256" key="1">
    <source>
        <dbReference type="SAM" id="Phobius"/>
    </source>
</evidence>
<dbReference type="GO" id="GO:0004180">
    <property type="term" value="F:carboxypeptidase activity"/>
    <property type="evidence" value="ECO:0007669"/>
    <property type="project" value="UniProtKB-KW"/>
</dbReference>
<keyword evidence="1" id="KW-0472">Membrane</keyword>
<dbReference type="OrthoDB" id="9792074at2"/>
<dbReference type="InterPro" id="IPR058193">
    <property type="entry name" value="VanY/YodJ_core_dom"/>
</dbReference>
<dbReference type="PANTHER" id="PTHR34385">
    <property type="entry name" value="D-ALANYL-D-ALANINE CARBOXYPEPTIDASE"/>
    <property type="match status" value="1"/>
</dbReference>
<proteinExistence type="predicted"/>
<keyword evidence="3" id="KW-0121">Carboxypeptidase</keyword>
<organism evidence="3 4">
    <name type="scientific">Leuconostoc litchii</name>
    <dbReference type="NCBI Taxonomy" id="1981069"/>
    <lineage>
        <taxon>Bacteria</taxon>
        <taxon>Bacillati</taxon>
        <taxon>Bacillota</taxon>
        <taxon>Bacilli</taxon>
        <taxon>Lactobacillales</taxon>
        <taxon>Lactobacillaceae</taxon>
        <taxon>Leuconostoc</taxon>
    </lineage>
</organism>
<protein>
    <submittedName>
        <fullName evidence="3">D-alanyl-D-alanine carboxypeptidase family protein</fullName>
    </submittedName>
</protein>
<evidence type="ECO:0000313" key="4">
    <source>
        <dbReference type="Proteomes" id="UP000442244"/>
    </source>
</evidence>
<keyword evidence="4" id="KW-1185">Reference proteome</keyword>
<reference evidence="3 4" key="1">
    <citation type="submission" date="2019-01" db="EMBL/GenBank/DDBJ databases">
        <title>Leuconostoc litchii sp. nov., a novel lactic acid bacterium isolated from lychee.</title>
        <authorList>
            <person name="Wang L.-T."/>
        </authorList>
    </citation>
    <scope>NUCLEOTIDE SEQUENCE [LARGE SCALE GENOMIC DNA]</scope>
    <source>
        <strain evidence="3 4">MB7</strain>
    </source>
</reference>
<dbReference type="InterPro" id="IPR003709">
    <property type="entry name" value="VanY-like_core_dom"/>
</dbReference>
<evidence type="ECO:0000313" key="3">
    <source>
        <dbReference type="EMBL" id="TYC47611.1"/>
    </source>
</evidence>
<dbReference type="Proteomes" id="UP000442244">
    <property type="component" value="Unassembled WGS sequence"/>
</dbReference>
<dbReference type="Gene3D" id="3.30.1380.10">
    <property type="match status" value="1"/>
</dbReference>
<gene>
    <name evidence="3" type="ORF">ESZ47_05620</name>
</gene>
<keyword evidence="1" id="KW-0812">Transmembrane</keyword>
<name>A0A6P2CS57_9LACO</name>
<dbReference type="EMBL" id="SDGY01000001">
    <property type="protein sequence ID" value="TYC47611.1"/>
    <property type="molecule type" value="Genomic_DNA"/>
</dbReference>
<sequence>MKKSLKTQYVISLSFLVIIIVGSIAFYSKHPHSKKVQSSATSLAKTTKEQSEQLPQGVKSSDWNLLLVNKNHIHQSEIRFDQATVDSKQIDKRIEQPLAYFREAAKKAGYATILVSGYRSIAYQTTVYNNSISQYEASGMSTQEAKELTESVIQVPGASEHHTGQAIDLAGADALAAHPSLESAMDQFKSQQWLIKHAPEFGFILRYPSDNQSIKETGIDYESWHFRYVGIANAAYITQHHMTLESYINILKKNNR</sequence>
<keyword evidence="3" id="KW-0378">Hydrolase</keyword>
<dbReference type="AlphaFoldDB" id="A0A6P2CS57"/>
<accession>A0A6P2CS57</accession>
<keyword evidence="3" id="KW-0645">Protease</keyword>
<feature type="transmembrane region" description="Helical" evidence="1">
    <location>
        <begin position="9"/>
        <end position="28"/>
    </location>
</feature>
<dbReference type="InterPro" id="IPR009045">
    <property type="entry name" value="Zn_M74/Hedgehog-like"/>
</dbReference>